<accession>A0A0M3JD81</accession>
<evidence type="ECO:0000313" key="2">
    <source>
        <dbReference type="EMBL" id="VDK25401.1"/>
    </source>
</evidence>
<dbReference type="AlphaFoldDB" id="A0A0M3JD81"/>
<dbReference type="EMBL" id="UYRR01010397">
    <property type="protein sequence ID" value="VDK25401.1"/>
    <property type="molecule type" value="Genomic_DNA"/>
</dbReference>
<evidence type="ECO:0000313" key="4">
    <source>
        <dbReference type="WBParaSite" id="ASIM_0000556701-mRNA-1"/>
    </source>
</evidence>
<evidence type="ECO:0000256" key="1">
    <source>
        <dbReference type="SAM" id="Phobius"/>
    </source>
</evidence>
<protein>
    <submittedName>
        <fullName evidence="4">Transposase</fullName>
    </submittedName>
</protein>
<reference evidence="4" key="1">
    <citation type="submission" date="2017-02" db="UniProtKB">
        <authorList>
            <consortium name="WormBaseParasite"/>
        </authorList>
    </citation>
    <scope>IDENTIFICATION</scope>
</reference>
<keyword evidence="3" id="KW-1185">Reference proteome</keyword>
<name>A0A0M3JD81_ANISI</name>
<feature type="transmembrane region" description="Helical" evidence="1">
    <location>
        <begin position="16"/>
        <end position="36"/>
    </location>
</feature>
<proteinExistence type="predicted"/>
<organism evidence="4">
    <name type="scientific">Anisakis simplex</name>
    <name type="common">Herring worm</name>
    <dbReference type="NCBI Taxonomy" id="6269"/>
    <lineage>
        <taxon>Eukaryota</taxon>
        <taxon>Metazoa</taxon>
        <taxon>Ecdysozoa</taxon>
        <taxon>Nematoda</taxon>
        <taxon>Chromadorea</taxon>
        <taxon>Rhabditida</taxon>
        <taxon>Spirurina</taxon>
        <taxon>Ascaridomorpha</taxon>
        <taxon>Ascaridoidea</taxon>
        <taxon>Anisakidae</taxon>
        <taxon>Anisakis</taxon>
        <taxon>Anisakis simplex complex</taxon>
    </lineage>
</organism>
<sequence>MNLGRRAKIALHSTMAMGYAQVLLGIVTLVRIRIFFSF</sequence>
<evidence type="ECO:0000313" key="3">
    <source>
        <dbReference type="Proteomes" id="UP000267096"/>
    </source>
</evidence>
<dbReference type="Proteomes" id="UP000267096">
    <property type="component" value="Unassembled WGS sequence"/>
</dbReference>
<keyword evidence="1" id="KW-0472">Membrane</keyword>
<keyword evidence="1" id="KW-1133">Transmembrane helix</keyword>
<dbReference type="WBParaSite" id="ASIM_0000556701-mRNA-1">
    <property type="protein sequence ID" value="ASIM_0000556701-mRNA-1"/>
    <property type="gene ID" value="ASIM_0000556701"/>
</dbReference>
<reference evidence="2 3" key="2">
    <citation type="submission" date="2018-11" db="EMBL/GenBank/DDBJ databases">
        <authorList>
            <consortium name="Pathogen Informatics"/>
        </authorList>
    </citation>
    <scope>NUCLEOTIDE SEQUENCE [LARGE SCALE GENOMIC DNA]</scope>
</reference>
<keyword evidence="1" id="KW-0812">Transmembrane</keyword>
<dbReference type="OrthoDB" id="1726137at2759"/>
<gene>
    <name evidence="2" type="ORF">ASIM_LOCUS5367</name>
</gene>